<evidence type="ECO:0000313" key="9">
    <source>
        <dbReference type="Proteomes" id="UP000585474"/>
    </source>
</evidence>
<dbReference type="InterPro" id="IPR005333">
    <property type="entry name" value="Transcription_factor_TCP"/>
</dbReference>
<dbReference type="EMBL" id="BJWL01000028">
    <property type="protein sequence ID" value="GFZ20412.1"/>
    <property type="molecule type" value="Genomic_DNA"/>
</dbReference>
<evidence type="ECO:0000256" key="4">
    <source>
        <dbReference type="ARBA" id="ARBA00023163"/>
    </source>
</evidence>
<organism evidence="8 9">
    <name type="scientific">Actinidia rufa</name>
    <dbReference type="NCBI Taxonomy" id="165716"/>
    <lineage>
        <taxon>Eukaryota</taxon>
        <taxon>Viridiplantae</taxon>
        <taxon>Streptophyta</taxon>
        <taxon>Embryophyta</taxon>
        <taxon>Tracheophyta</taxon>
        <taxon>Spermatophyta</taxon>
        <taxon>Magnoliopsida</taxon>
        <taxon>eudicotyledons</taxon>
        <taxon>Gunneridae</taxon>
        <taxon>Pentapetalae</taxon>
        <taxon>asterids</taxon>
        <taxon>Ericales</taxon>
        <taxon>Actinidiaceae</taxon>
        <taxon>Actinidia</taxon>
    </lineage>
</organism>
<dbReference type="OrthoDB" id="1911901at2759"/>
<sequence>MSLSNSSSKLKTGHRSSKVAKDRHIRVNGRDRRVRIPAACAARVFHLTKILGHHTSGRTIEWILQQAEPAINKFIRNSIDVPTFVPPRPPLPSTTMFSAPPEAITAPTPSGSQASAPISAVSNTEQGLLSFDYDLSEVNYEAFFPMIDFPNMPIMDFPNLPYHMKNF</sequence>
<dbReference type="PANTHER" id="PTHR31072:SF91">
    <property type="entry name" value="TRANSCRIPTION FACTOR TCP6"/>
    <property type="match status" value="1"/>
</dbReference>
<dbReference type="GO" id="GO:0005634">
    <property type="term" value="C:nucleus"/>
    <property type="evidence" value="ECO:0007669"/>
    <property type="project" value="UniProtKB-SubCell"/>
</dbReference>
<protein>
    <submittedName>
        <fullName evidence="8">TCP family transcription factor</fullName>
    </submittedName>
</protein>
<comment type="subcellular location">
    <subcellularLocation>
        <location evidence="1">Nucleus</location>
    </subcellularLocation>
</comment>
<accession>A0A7J0HBD3</accession>
<dbReference type="PANTHER" id="PTHR31072">
    <property type="entry name" value="TRANSCRIPTION FACTOR TCP4-RELATED"/>
    <property type="match status" value="1"/>
</dbReference>
<feature type="domain" description="TCP" evidence="7">
    <location>
        <begin position="20"/>
        <end position="74"/>
    </location>
</feature>
<feature type="compositionally biased region" description="Basic residues" evidence="6">
    <location>
        <begin position="11"/>
        <end position="30"/>
    </location>
</feature>
<evidence type="ECO:0000259" key="7">
    <source>
        <dbReference type="PROSITE" id="PS51369"/>
    </source>
</evidence>
<name>A0A7J0HBD3_9ERIC</name>
<keyword evidence="4" id="KW-0804">Transcription</keyword>
<dbReference type="GO" id="GO:0003700">
    <property type="term" value="F:DNA-binding transcription factor activity"/>
    <property type="evidence" value="ECO:0007669"/>
    <property type="project" value="InterPro"/>
</dbReference>
<keyword evidence="9" id="KW-1185">Reference proteome</keyword>
<keyword evidence="2" id="KW-0805">Transcription regulation</keyword>
<reference evidence="8 9" key="1">
    <citation type="submission" date="2019-07" db="EMBL/GenBank/DDBJ databases">
        <title>De Novo Assembly of kiwifruit Actinidia rufa.</title>
        <authorList>
            <person name="Sugita-Konishi S."/>
            <person name="Sato K."/>
            <person name="Mori E."/>
            <person name="Abe Y."/>
            <person name="Kisaki G."/>
            <person name="Hamano K."/>
            <person name="Suezawa K."/>
            <person name="Otani M."/>
            <person name="Fukuda T."/>
            <person name="Manabe T."/>
            <person name="Gomi K."/>
            <person name="Tabuchi M."/>
            <person name="Akimitsu K."/>
            <person name="Kataoka I."/>
        </authorList>
    </citation>
    <scope>NUCLEOTIDE SEQUENCE [LARGE SCALE GENOMIC DNA]</scope>
    <source>
        <strain evidence="9">cv. Fuchu</strain>
    </source>
</reference>
<gene>
    <name evidence="8" type="ORF">Acr_28g0011170</name>
</gene>
<dbReference type="AlphaFoldDB" id="A0A7J0HBD3"/>
<dbReference type="InterPro" id="IPR017887">
    <property type="entry name" value="TF_TCP_subgr"/>
</dbReference>
<feature type="region of interest" description="Disordered" evidence="6">
    <location>
        <begin position="1"/>
        <end position="30"/>
    </location>
</feature>
<dbReference type="PROSITE" id="PS51369">
    <property type="entry name" value="TCP"/>
    <property type="match status" value="1"/>
</dbReference>
<dbReference type="Proteomes" id="UP000585474">
    <property type="component" value="Unassembled WGS sequence"/>
</dbReference>
<evidence type="ECO:0000256" key="3">
    <source>
        <dbReference type="ARBA" id="ARBA00023125"/>
    </source>
</evidence>
<evidence type="ECO:0000256" key="5">
    <source>
        <dbReference type="ARBA" id="ARBA00023242"/>
    </source>
</evidence>
<keyword evidence="5" id="KW-0539">Nucleus</keyword>
<feature type="compositionally biased region" description="Polar residues" evidence="6">
    <location>
        <begin position="1"/>
        <end position="10"/>
    </location>
</feature>
<evidence type="ECO:0000256" key="6">
    <source>
        <dbReference type="SAM" id="MobiDB-lite"/>
    </source>
</evidence>
<evidence type="ECO:0000313" key="8">
    <source>
        <dbReference type="EMBL" id="GFZ20412.1"/>
    </source>
</evidence>
<comment type="caution">
    <text evidence="8">The sequence shown here is derived from an EMBL/GenBank/DDBJ whole genome shotgun (WGS) entry which is preliminary data.</text>
</comment>
<keyword evidence="3" id="KW-0238">DNA-binding</keyword>
<dbReference type="GO" id="GO:0043565">
    <property type="term" value="F:sequence-specific DNA binding"/>
    <property type="evidence" value="ECO:0007669"/>
    <property type="project" value="TreeGrafter"/>
</dbReference>
<proteinExistence type="predicted"/>
<evidence type="ECO:0000256" key="2">
    <source>
        <dbReference type="ARBA" id="ARBA00023015"/>
    </source>
</evidence>
<dbReference type="Pfam" id="PF03634">
    <property type="entry name" value="TCP"/>
    <property type="match status" value="1"/>
</dbReference>
<evidence type="ECO:0000256" key="1">
    <source>
        <dbReference type="ARBA" id="ARBA00004123"/>
    </source>
</evidence>